<evidence type="ECO:0000313" key="2">
    <source>
        <dbReference type="Proteomes" id="UP000184480"/>
    </source>
</evidence>
<accession>A0A1M4W403</accession>
<dbReference type="EMBL" id="FQUC01000002">
    <property type="protein sequence ID" value="SHE75968.1"/>
    <property type="molecule type" value="Genomic_DNA"/>
</dbReference>
<evidence type="ECO:0000313" key="1">
    <source>
        <dbReference type="EMBL" id="SHE75968.1"/>
    </source>
</evidence>
<sequence length="46" mass="5310">MHFKQIISQNEDRPLEFKEVIQGNADLINTIIIVFANDVGGELYIY</sequence>
<dbReference type="Proteomes" id="UP000184480">
    <property type="component" value="Unassembled WGS sequence"/>
</dbReference>
<dbReference type="STRING" id="1346286.SAMN05444362_102120"/>
<gene>
    <name evidence="1" type="ORF">SAMN05444362_102120</name>
</gene>
<reference evidence="2" key="1">
    <citation type="submission" date="2016-11" db="EMBL/GenBank/DDBJ databases">
        <authorList>
            <person name="Varghese N."/>
            <person name="Submissions S."/>
        </authorList>
    </citation>
    <scope>NUCLEOTIDE SEQUENCE [LARGE SCALE GENOMIC DNA]</scope>
    <source>
        <strain evidence="2">DSM 27370</strain>
    </source>
</reference>
<organism evidence="1 2">
    <name type="scientific">Dysgonomonas macrotermitis</name>
    <dbReference type="NCBI Taxonomy" id="1346286"/>
    <lineage>
        <taxon>Bacteria</taxon>
        <taxon>Pseudomonadati</taxon>
        <taxon>Bacteroidota</taxon>
        <taxon>Bacteroidia</taxon>
        <taxon>Bacteroidales</taxon>
        <taxon>Dysgonomonadaceae</taxon>
        <taxon>Dysgonomonas</taxon>
    </lineage>
</organism>
<dbReference type="AlphaFoldDB" id="A0A1M4W403"/>
<keyword evidence="2" id="KW-1185">Reference proteome</keyword>
<name>A0A1M4W403_9BACT</name>
<proteinExistence type="predicted"/>
<protein>
    <submittedName>
        <fullName evidence="1">Uncharacterized protein</fullName>
    </submittedName>
</protein>